<dbReference type="EMBL" id="JAOYEY010000047">
    <property type="protein sequence ID" value="MCV9887809.1"/>
    <property type="molecule type" value="Genomic_DNA"/>
</dbReference>
<keyword evidence="2" id="KW-1185">Reference proteome</keyword>
<reference evidence="1 2" key="1">
    <citation type="submission" date="2022-10" db="EMBL/GenBank/DDBJ databases">
        <title>Draft genome assembly of moderately radiation resistant bacterium Metabacillus halosaccharovorans.</title>
        <authorList>
            <person name="Pal S."/>
            <person name="Gopinathan A."/>
        </authorList>
    </citation>
    <scope>NUCLEOTIDE SEQUENCE [LARGE SCALE GENOMIC DNA]</scope>
    <source>
        <strain evidence="1 2">VITHBRA001</strain>
    </source>
</reference>
<dbReference type="RefSeq" id="WP_264144013.1">
    <property type="nucleotide sequence ID" value="NZ_JAOYEY010000047.1"/>
</dbReference>
<protein>
    <submittedName>
        <fullName evidence="1">Uncharacterized protein</fullName>
    </submittedName>
</protein>
<gene>
    <name evidence="1" type="ORF">OIH86_19370</name>
</gene>
<sequence length="151" mass="17423">MDTIVFIGCNKSGTSREALKAASEMGYFTVLYTDRLKFLNQRKEFPEVHQLIYIKSLEDKNLLIKEIQKLMTAGKNVKACLSLIDPFVSIAVDISETLQVGRITKEAIVIMENKALFREKLKSLPYTPHFFFTIKNNLSEDFPNQRKNTYH</sequence>
<evidence type="ECO:0000313" key="1">
    <source>
        <dbReference type="EMBL" id="MCV9887809.1"/>
    </source>
</evidence>
<evidence type="ECO:0000313" key="2">
    <source>
        <dbReference type="Proteomes" id="UP001526147"/>
    </source>
</evidence>
<proteinExistence type="predicted"/>
<accession>A0ABT3DLB7</accession>
<dbReference type="Proteomes" id="UP001526147">
    <property type="component" value="Unassembled WGS sequence"/>
</dbReference>
<organism evidence="1 2">
    <name type="scientific">Metabacillus halosaccharovorans</name>
    <dbReference type="NCBI Taxonomy" id="930124"/>
    <lineage>
        <taxon>Bacteria</taxon>
        <taxon>Bacillati</taxon>
        <taxon>Bacillota</taxon>
        <taxon>Bacilli</taxon>
        <taxon>Bacillales</taxon>
        <taxon>Bacillaceae</taxon>
        <taxon>Metabacillus</taxon>
    </lineage>
</organism>
<comment type="caution">
    <text evidence="1">The sequence shown here is derived from an EMBL/GenBank/DDBJ whole genome shotgun (WGS) entry which is preliminary data.</text>
</comment>
<name>A0ABT3DLB7_9BACI</name>